<dbReference type="EnsemblPlants" id="evm.model.05.1694">
    <property type="protein sequence ID" value="cds.evm.model.05.1694"/>
    <property type="gene ID" value="evm.TU.05.1694"/>
</dbReference>
<keyword evidence="3" id="KW-1185">Reference proteome</keyword>
<sequence length="113" mass="13934">MRTATVKMRERKSEEVPPNELAEQSGLDCVREWRSLQLDRATEENQERRREREKARMEEIENESGRNKQRRVLRRQWGWDWGLGHLKRERESWDWGRMRWCGRRQWGLGLGQR</sequence>
<feature type="region of interest" description="Disordered" evidence="1">
    <location>
        <begin position="40"/>
        <end position="65"/>
    </location>
</feature>
<feature type="region of interest" description="Disordered" evidence="1">
    <location>
        <begin position="1"/>
        <end position="23"/>
    </location>
</feature>
<name>A0A803PME2_CANSA</name>
<reference evidence="2" key="1">
    <citation type="submission" date="2018-11" db="EMBL/GenBank/DDBJ databases">
        <authorList>
            <person name="Grassa J C."/>
        </authorList>
    </citation>
    <scope>NUCLEOTIDE SEQUENCE [LARGE SCALE GENOMIC DNA]</scope>
</reference>
<organism evidence="2 3">
    <name type="scientific">Cannabis sativa</name>
    <name type="common">Hemp</name>
    <name type="synonym">Marijuana</name>
    <dbReference type="NCBI Taxonomy" id="3483"/>
    <lineage>
        <taxon>Eukaryota</taxon>
        <taxon>Viridiplantae</taxon>
        <taxon>Streptophyta</taxon>
        <taxon>Embryophyta</taxon>
        <taxon>Tracheophyta</taxon>
        <taxon>Spermatophyta</taxon>
        <taxon>Magnoliopsida</taxon>
        <taxon>eudicotyledons</taxon>
        <taxon>Gunneridae</taxon>
        <taxon>Pentapetalae</taxon>
        <taxon>rosids</taxon>
        <taxon>fabids</taxon>
        <taxon>Rosales</taxon>
        <taxon>Cannabaceae</taxon>
        <taxon>Cannabis</taxon>
    </lineage>
</organism>
<dbReference type="Proteomes" id="UP000596661">
    <property type="component" value="Chromosome 5"/>
</dbReference>
<evidence type="ECO:0000256" key="1">
    <source>
        <dbReference type="SAM" id="MobiDB-lite"/>
    </source>
</evidence>
<evidence type="ECO:0000313" key="3">
    <source>
        <dbReference type="Proteomes" id="UP000596661"/>
    </source>
</evidence>
<reference evidence="2" key="2">
    <citation type="submission" date="2021-03" db="UniProtKB">
        <authorList>
            <consortium name="EnsemblPlants"/>
        </authorList>
    </citation>
    <scope>IDENTIFICATION</scope>
</reference>
<accession>A0A803PME2</accession>
<evidence type="ECO:0000313" key="2">
    <source>
        <dbReference type="EnsemblPlants" id="cds.evm.model.05.1694"/>
    </source>
</evidence>
<protein>
    <submittedName>
        <fullName evidence="2">Uncharacterized protein</fullName>
    </submittedName>
</protein>
<dbReference type="EMBL" id="UZAU01000542">
    <property type="status" value="NOT_ANNOTATED_CDS"/>
    <property type="molecule type" value="Genomic_DNA"/>
</dbReference>
<dbReference type="AlphaFoldDB" id="A0A803PME2"/>
<dbReference type="Gramene" id="evm.model.05.1694">
    <property type="protein sequence ID" value="cds.evm.model.05.1694"/>
    <property type="gene ID" value="evm.TU.05.1694"/>
</dbReference>
<proteinExistence type="predicted"/>